<gene>
    <name evidence="2" type="ORF">PHACADRAFT_262430</name>
</gene>
<evidence type="ECO:0000313" key="2">
    <source>
        <dbReference type="EMBL" id="EKM51986.1"/>
    </source>
</evidence>
<sequence>MIVSYSNDIAGPLTCTTHCASLGFTYAGLEYGDECYCGTSYVNDGTIPQSAP</sequence>
<dbReference type="HOGENOM" id="CLU_3087983_0_0_1"/>
<reference evidence="2 3" key="1">
    <citation type="journal article" date="2012" name="BMC Genomics">
        <title>Comparative genomics of the white-rot fungi, Phanerochaete carnosa and P. chrysosporium, to elucidate the genetic basis of the distinct wood types they colonize.</title>
        <authorList>
            <person name="Suzuki H."/>
            <person name="MacDonald J."/>
            <person name="Syed K."/>
            <person name="Salamov A."/>
            <person name="Hori C."/>
            <person name="Aerts A."/>
            <person name="Henrissat B."/>
            <person name="Wiebenga A."/>
            <person name="vanKuyk P.A."/>
            <person name="Barry K."/>
            <person name="Lindquist E."/>
            <person name="LaButti K."/>
            <person name="Lapidus A."/>
            <person name="Lucas S."/>
            <person name="Coutinho P."/>
            <person name="Gong Y."/>
            <person name="Samejima M."/>
            <person name="Mahadevan R."/>
            <person name="Abou-Zaid M."/>
            <person name="de Vries R.P."/>
            <person name="Igarashi K."/>
            <person name="Yadav J.S."/>
            <person name="Grigoriev I.V."/>
            <person name="Master E.R."/>
        </authorList>
    </citation>
    <scope>NUCLEOTIDE SEQUENCE [LARGE SCALE GENOMIC DNA]</scope>
    <source>
        <strain evidence="2 3">HHB-10118-sp</strain>
    </source>
</reference>
<dbReference type="RefSeq" id="XP_007399777.1">
    <property type="nucleotide sequence ID" value="XM_007399715.1"/>
</dbReference>
<evidence type="ECO:0000259" key="1">
    <source>
        <dbReference type="Pfam" id="PF01822"/>
    </source>
</evidence>
<dbReference type="InParanoid" id="K5UQ87"/>
<dbReference type="AlphaFoldDB" id="K5UQ87"/>
<dbReference type="KEGG" id="pco:PHACADRAFT_262430"/>
<dbReference type="GeneID" id="18918278"/>
<name>K5UQ87_PHACS</name>
<dbReference type="OrthoDB" id="5985073at2759"/>
<accession>K5UQ87</accession>
<protein>
    <recommendedName>
        <fullName evidence="1">WSC domain-containing protein</fullName>
    </recommendedName>
</protein>
<dbReference type="Proteomes" id="UP000008370">
    <property type="component" value="Unassembled WGS sequence"/>
</dbReference>
<organism evidence="2 3">
    <name type="scientific">Phanerochaete carnosa (strain HHB-10118-sp)</name>
    <name type="common">White-rot fungus</name>
    <name type="synonym">Peniophora carnosa</name>
    <dbReference type="NCBI Taxonomy" id="650164"/>
    <lineage>
        <taxon>Eukaryota</taxon>
        <taxon>Fungi</taxon>
        <taxon>Dikarya</taxon>
        <taxon>Basidiomycota</taxon>
        <taxon>Agaricomycotina</taxon>
        <taxon>Agaricomycetes</taxon>
        <taxon>Polyporales</taxon>
        <taxon>Phanerochaetaceae</taxon>
        <taxon>Phanerochaete</taxon>
    </lineage>
</organism>
<proteinExistence type="predicted"/>
<dbReference type="Pfam" id="PF01822">
    <property type="entry name" value="WSC"/>
    <property type="match status" value="1"/>
</dbReference>
<dbReference type="EMBL" id="JH930476">
    <property type="protein sequence ID" value="EKM51986.1"/>
    <property type="molecule type" value="Genomic_DNA"/>
</dbReference>
<keyword evidence="3" id="KW-1185">Reference proteome</keyword>
<evidence type="ECO:0000313" key="3">
    <source>
        <dbReference type="Proteomes" id="UP000008370"/>
    </source>
</evidence>
<feature type="domain" description="WSC" evidence="1">
    <location>
        <begin position="6"/>
        <end position="46"/>
    </location>
</feature>
<dbReference type="InterPro" id="IPR002889">
    <property type="entry name" value="WSC_carb-bd"/>
</dbReference>